<dbReference type="FunFam" id="3.40.605.10:FF:000007">
    <property type="entry name" value="NAD/NADP-dependent betaine aldehyde dehydrogenase"/>
    <property type="match status" value="1"/>
</dbReference>
<protein>
    <submittedName>
        <fullName evidence="6">Aldehyde dehydrogenase (NAD+)</fullName>
        <ecNumber evidence="6">1.2.1.3</ecNumber>
    </submittedName>
</protein>
<reference evidence="6 7" key="1">
    <citation type="submission" date="2020-08" db="EMBL/GenBank/DDBJ databases">
        <title>Sequencing the genomes of 1000 actinobacteria strains.</title>
        <authorList>
            <person name="Klenk H.-P."/>
        </authorList>
    </citation>
    <scope>NUCLEOTIDE SEQUENCE [LARGE SCALE GENOMIC DNA]</scope>
    <source>
        <strain evidence="6 7">DSM 45298</strain>
    </source>
</reference>
<feature type="domain" description="Aldehyde dehydrogenase" evidence="5">
    <location>
        <begin position="24"/>
        <end position="477"/>
    </location>
</feature>
<name>A0A840EVJ2_9ACTN</name>
<keyword evidence="2 4" id="KW-0560">Oxidoreductase</keyword>
<dbReference type="FunFam" id="3.40.309.10:FF:000012">
    <property type="entry name" value="Betaine aldehyde dehydrogenase"/>
    <property type="match status" value="1"/>
</dbReference>
<proteinExistence type="inferred from homology"/>
<dbReference type="Proteomes" id="UP000551501">
    <property type="component" value="Unassembled WGS sequence"/>
</dbReference>
<dbReference type="Gene3D" id="3.40.309.10">
    <property type="entry name" value="Aldehyde Dehydrogenase, Chain A, domain 2"/>
    <property type="match status" value="1"/>
</dbReference>
<dbReference type="InterPro" id="IPR016161">
    <property type="entry name" value="Ald_DH/histidinol_DH"/>
</dbReference>
<accession>A0A840EVJ2</accession>
<evidence type="ECO:0000256" key="1">
    <source>
        <dbReference type="ARBA" id="ARBA00009986"/>
    </source>
</evidence>
<comment type="similarity">
    <text evidence="1 4">Belongs to the aldehyde dehydrogenase family.</text>
</comment>
<dbReference type="EMBL" id="JACIFP010000001">
    <property type="protein sequence ID" value="MBB4133856.1"/>
    <property type="molecule type" value="Genomic_DNA"/>
</dbReference>
<dbReference type="InterPro" id="IPR029510">
    <property type="entry name" value="Ald_DH_CS_GLU"/>
</dbReference>
<dbReference type="InterPro" id="IPR015590">
    <property type="entry name" value="Aldehyde_DH_dom"/>
</dbReference>
<dbReference type="PANTHER" id="PTHR11699">
    <property type="entry name" value="ALDEHYDE DEHYDROGENASE-RELATED"/>
    <property type="match status" value="1"/>
</dbReference>
<dbReference type="Pfam" id="PF00171">
    <property type="entry name" value="Aldedh"/>
    <property type="match status" value="1"/>
</dbReference>
<evidence type="ECO:0000256" key="3">
    <source>
        <dbReference type="PROSITE-ProRule" id="PRU10007"/>
    </source>
</evidence>
<keyword evidence="7" id="KW-1185">Reference proteome</keyword>
<feature type="active site" evidence="3">
    <location>
        <position position="253"/>
    </location>
</feature>
<dbReference type="SUPFAM" id="SSF53720">
    <property type="entry name" value="ALDH-like"/>
    <property type="match status" value="1"/>
</dbReference>
<dbReference type="GO" id="GO:0004029">
    <property type="term" value="F:aldehyde dehydrogenase (NAD+) activity"/>
    <property type="evidence" value="ECO:0007669"/>
    <property type="project" value="UniProtKB-EC"/>
</dbReference>
<dbReference type="RefSeq" id="WP_183368993.1">
    <property type="nucleotide sequence ID" value="NZ_BAABHL010000045.1"/>
</dbReference>
<evidence type="ECO:0000256" key="4">
    <source>
        <dbReference type="RuleBase" id="RU003345"/>
    </source>
</evidence>
<comment type="caution">
    <text evidence="6">The sequence shown here is derived from an EMBL/GenBank/DDBJ whole genome shotgun (WGS) entry which is preliminary data.</text>
</comment>
<evidence type="ECO:0000256" key="2">
    <source>
        <dbReference type="ARBA" id="ARBA00023002"/>
    </source>
</evidence>
<evidence type="ECO:0000259" key="5">
    <source>
        <dbReference type="Pfam" id="PF00171"/>
    </source>
</evidence>
<dbReference type="AlphaFoldDB" id="A0A840EVJ2"/>
<organism evidence="6 7">
    <name type="scientific">Gordonia humi</name>
    <dbReference type="NCBI Taxonomy" id="686429"/>
    <lineage>
        <taxon>Bacteria</taxon>
        <taxon>Bacillati</taxon>
        <taxon>Actinomycetota</taxon>
        <taxon>Actinomycetes</taxon>
        <taxon>Mycobacteriales</taxon>
        <taxon>Gordoniaceae</taxon>
        <taxon>Gordonia</taxon>
    </lineage>
</organism>
<gene>
    <name evidence="6" type="ORF">BKA16_000408</name>
</gene>
<dbReference type="InterPro" id="IPR016163">
    <property type="entry name" value="Ald_DH_C"/>
</dbReference>
<dbReference type="EC" id="1.2.1.3" evidence="6"/>
<dbReference type="Gene3D" id="3.40.605.10">
    <property type="entry name" value="Aldehyde Dehydrogenase, Chain A, domain 1"/>
    <property type="match status" value="1"/>
</dbReference>
<dbReference type="InterPro" id="IPR016162">
    <property type="entry name" value="Ald_DH_N"/>
</dbReference>
<sequence length="481" mass="50027">MTDRTPPPVHLHIGDATLATGSAAAYDHVDPATGTVNAQIPMADAADVDRAAIAAHEAFDSWRRTTPQERRALLHRLADLIDANADEFGRRAALDNGTPAQAAAAGVAAAAEWTRYYAGWADKLTGEVQGDPLSEGEFAYSLAQPYGVIGIIITWNGPLISLSMKIPAAVAAGNTVVVKPSEMTPFAPELFAELVKEAGFPPGVINILPGTAEAGAQLVTHDLVKKVSFTGGPVTAAKILQACAPSMKPAVLELGGKSANIVFDDADPAAVCPHAAMMSVGLLTGQGCAFPTRLLVQESIYDQIVEGVAAVARTIVTGDPFDVDTVSGPVVNEAAADRIMGVIERAKNDGARLVCGGHRVDRPGFFIEPTVFADVDPGSELAQNEVFGPVLAITKFRTEAEAIEIANSTEYGLSGYIQTADLKRATRVAAELETGEVLINGAANLAARRPFGGIGLSGTGKEGARAGIEEFLQVKSVAMGL</sequence>
<dbReference type="PROSITE" id="PS00687">
    <property type="entry name" value="ALDEHYDE_DEHYDR_GLU"/>
    <property type="match status" value="1"/>
</dbReference>
<evidence type="ECO:0000313" key="6">
    <source>
        <dbReference type="EMBL" id="MBB4133856.1"/>
    </source>
</evidence>
<evidence type="ECO:0000313" key="7">
    <source>
        <dbReference type="Proteomes" id="UP000551501"/>
    </source>
</evidence>